<keyword evidence="2 4" id="KW-0067">ATP-binding</keyword>
<evidence type="ECO:0000256" key="2">
    <source>
        <dbReference type="ARBA" id="ARBA00022806"/>
    </source>
</evidence>
<organism evidence="4 5">
    <name type="scientific">Reticulomyxa filosa</name>
    <dbReference type="NCBI Taxonomy" id="46433"/>
    <lineage>
        <taxon>Eukaryota</taxon>
        <taxon>Sar</taxon>
        <taxon>Rhizaria</taxon>
        <taxon>Retaria</taxon>
        <taxon>Foraminifera</taxon>
        <taxon>Monothalamids</taxon>
        <taxon>Reticulomyxidae</taxon>
        <taxon>Reticulomyxa</taxon>
    </lineage>
</organism>
<dbReference type="Pfam" id="PF00270">
    <property type="entry name" value="DEAD"/>
    <property type="match status" value="1"/>
</dbReference>
<keyword evidence="1" id="KW-0378">Hydrolase</keyword>
<dbReference type="GO" id="GO:0004386">
    <property type="term" value="F:helicase activity"/>
    <property type="evidence" value="ECO:0007669"/>
    <property type="project" value="UniProtKB-KW"/>
</dbReference>
<dbReference type="InterPro" id="IPR011545">
    <property type="entry name" value="DEAD/DEAH_box_helicase_dom"/>
</dbReference>
<reference evidence="4 5" key="1">
    <citation type="journal article" date="2013" name="Curr. Biol.">
        <title>The Genome of the Foraminiferan Reticulomyxa filosa.</title>
        <authorList>
            <person name="Glockner G."/>
            <person name="Hulsmann N."/>
            <person name="Schleicher M."/>
            <person name="Noegel A.A."/>
            <person name="Eichinger L."/>
            <person name="Gallinger C."/>
            <person name="Pawlowski J."/>
            <person name="Sierra R."/>
            <person name="Euteneuer U."/>
            <person name="Pillet L."/>
            <person name="Moustafa A."/>
            <person name="Platzer M."/>
            <person name="Groth M."/>
            <person name="Szafranski K."/>
            <person name="Schliwa M."/>
        </authorList>
    </citation>
    <scope>NUCLEOTIDE SEQUENCE [LARGE SCALE GENOMIC DNA]</scope>
</reference>
<dbReference type="GO" id="GO:0003676">
    <property type="term" value="F:nucleic acid binding"/>
    <property type="evidence" value="ECO:0007669"/>
    <property type="project" value="InterPro"/>
</dbReference>
<dbReference type="PROSITE" id="PS51192">
    <property type="entry name" value="HELICASE_ATP_BIND_1"/>
    <property type="match status" value="1"/>
</dbReference>
<dbReference type="GO" id="GO:0016787">
    <property type="term" value="F:hydrolase activity"/>
    <property type="evidence" value="ECO:0007669"/>
    <property type="project" value="UniProtKB-KW"/>
</dbReference>
<feature type="domain" description="Helicase ATP-binding" evidence="3">
    <location>
        <begin position="1"/>
        <end position="75"/>
    </location>
</feature>
<gene>
    <name evidence="4" type="ORF">RFI_26945</name>
</gene>
<dbReference type="Gene3D" id="3.40.50.300">
    <property type="entry name" value="P-loop containing nucleotide triphosphate hydrolases"/>
    <property type="match status" value="1"/>
</dbReference>
<sequence length="75" mass="8308">MSDLGKYLKITTHACVGGTAVREDIDMLKQGVQIVVGTPGRVNDMIERGALRLDKLKLFVLDEADEMLSRGFKDQ</sequence>
<comment type="caution">
    <text evidence="4">The sequence shown here is derived from an EMBL/GenBank/DDBJ whole genome shotgun (WGS) entry which is preliminary data.</text>
</comment>
<dbReference type="PROSITE" id="PS00039">
    <property type="entry name" value="DEAD_ATP_HELICASE"/>
    <property type="match status" value="1"/>
</dbReference>
<accession>X6MBM3</accession>
<evidence type="ECO:0000259" key="3">
    <source>
        <dbReference type="PROSITE" id="PS51192"/>
    </source>
</evidence>
<dbReference type="Proteomes" id="UP000023152">
    <property type="component" value="Unassembled WGS sequence"/>
</dbReference>
<dbReference type="SUPFAM" id="SSF52540">
    <property type="entry name" value="P-loop containing nucleoside triphosphate hydrolases"/>
    <property type="match status" value="1"/>
</dbReference>
<name>X6MBM3_RETFI</name>
<keyword evidence="2 4" id="KW-0547">Nucleotide-binding</keyword>
<dbReference type="OrthoDB" id="10265785at2759"/>
<feature type="non-terminal residue" evidence="4">
    <location>
        <position position="75"/>
    </location>
</feature>
<dbReference type="GO" id="GO:0005524">
    <property type="term" value="F:ATP binding"/>
    <property type="evidence" value="ECO:0007669"/>
    <property type="project" value="InterPro"/>
</dbReference>
<proteinExistence type="predicted"/>
<keyword evidence="5" id="KW-1185">Reference proteome</keyword>
<dbReference type="InterPro" id="IPR027417">
    <property type="entry name" value="P-loop_NTPase"/>
</dbReference>
<protein>
    <submittedName>
        <fullName evidence="4">RNA helicase-1</fullName>
    </submittedName>
</protein>
<dbReference type="EMBL" id="ASPP01023475">
    <property type="protein sequence ID" value="ETO10430.1"/>
    <property type="molecule type" value="Genomic_DNA"/>
</dbReference>
<dbReference type="InterPro" id="IPR014001">
    <property type="entry name" value="Helicase_ATP-bd"/>
</dbReference>
<evidence type="ECO:0000256" key="1">
    <source>
        <dbReference type="ARBA" id="ARBA00022801"/>
    </source>
</evidence>
<evidence type="ECO:0000313" key="5">
    <source>
        <dbReference type="Proteomes" id="UP000023152"/>
    </source>
</evidence>
<dbReference type="AlphaFoldDB" id="X6MBM3"/>
<dbReference type="InterPro" id="IPR000629">
    <property type="entry name" value="RNA-helicase_DEAD-box_CS"/>
</dbReference>
<evidence type="ECO:0000313" key="4">
    <source>
        <dbReference type="EMBL" id="ETO10430.1"/>
    </source>
</evidence>
<dbReference type="PANTHER" id="PTHR47958">
    <property type="entry name" value="ATP-DEPENDENT RNA HELICASE DBP3"/>
    <property type="match status" value="1"/>
</dbReference>
<keyword evidence="2 4" id="KW-0347">Helicase</keyword>